<dbReference type="AlphaFoldDB" id="A0AAD6UDZ2"/>
<dbReference type="Pfam" id="PF13191">
    <property type="entry name" value="AAA_16"/>
    <property type="match status" value="1"/>
</dbReference>
<feature type="domain" description="Orc1-like AAA ATPase" evidence="7">
    <location>
        <begin position="151"/>
        <end position="305"/>
    </location>
</feature>
<keyword evidence="10" id="KW-1185">Reference proteome</keyword>
<feature type="region of interest" description="Disordered" evidence="6">
    <location>
        <begin position="1"/>
        <end position="113"/>
    </location>
</feature>
<dbReference type="GO" id="GO:0003688">
    <property type="term" value="F:DNA replication origin binding"/>
    <property type="evidence" value="ECO:0007669"/>
    <property type="project" value="TreeGrafter"/>
</dbReference>
<organism evidence="9 10">
    <name type="scientific">Mycena belliarum</name>
    <dbReference type="NCBI Taxonomy" id="1033014"/>
    <lineage>
        <taxon>Eukaryota</taxon>
        <taxon>Fungi</taxon>
        <taxon>Dikarya</taxon>
        <taxon>Basidiomycota</taxon>
        <taxon>Agaricomycotina</taxon>
        <taxon>Agaricomycetes</taxon>
        <taxon>Agaricomycetidae</taxon>
        <taxon>Agaricales</taxon>
        <taxon>Marasmiineae</taxon>
        <taxon>Mycenaceae</taxon>
        <taxon>Mycena</taxon>
    </lineage>
</organism>
<evidence type="ECO:0000256" key="5">
    <source>
        <dbReference type="ARBA" id="ARBA00023242"/>
    </source>
</evidence>
<evidence type="ECO:0000259" key="7">
    <source>
        <dbReference type="Pfam" id="PF13191"/>
    </source>
</evidence>
<evidence type="ECO:0000256" key="4">
    <source>
        <dbReference type="ARBA" id="ARBA00023125"/>
    </source>
</evidence>
<evidence type="ECO:0000313" key="10">
    <source>
        <dbReference type="Proteomes" id="UP001222325"/>
    </source>
</evidence>
<accession>A0AAD6UDZ2</accession>
<feature type="compositionally biased region" description="Basic residues" evidence="6">
    <location>
        <begin position="16"/>
        <end position="31"/>
    </location>
</feature>
<dbReference type="Pfam" id="PF14629">
    <property type="entry name" value="ORC4_C"/>
    <property type="match status" value="1"/>
</dbReference>
<protein>
    <submittedName>
        <fullName evidence="9">Origin recognition complex subunit 4 C-terminus-domain-containing protein</fullName>
    </submittedName>
</protein>
<dbReference type="PANTHER" id="PTHR12087:SF0">
    <property type="entry name" value="ORIGIN RECOGNITION COMPLEX SUBUNIT 4"/>
    <property type="match status" value="1"/>
</dbReference>
<reference evidence="9" key="1">
    <citation type="submission" date="2023-03" db="EMBL/GenBank/DDBJ databases">
        <title>Massive genome expansion in bonnet fungi (Mycena s.s.) driven by repeated elements and novel gene families across ecological guilds.</title>
        <authorList>
            <consortium name="Lawrence Berkeley National Laboratory"/>
            <person name="Harder C.B."/>
            <person name="Miyauchi S."/>
            <person name="Viragh M."/>
            <person name="Kuo A."/>
            <person name="Thoen E."/>
            <person name="Andreopoulos B."/>
            <person name="Lu D."/>
            <person name="Skrede I."/>
            <person name="Drula E."/>
            <person name="Henrissat B."/>
            <person name="Morin E."/>
            <person name="Kohler A."/>
            <person name="Barry K."/>
            <person name="LaButti K."/>
            <person name="Morin E."/>
            <person name="Salamov A."/>
            <person name="Lipzen A."/>
            <person name="Mereny Z."/>
            <person name="Hegedus B."/>
            <person name="Baldrian P."/>
            <person name="Stursova M."/>
            <person name="Weitz H."/>
            <person name="Taylor A."/>
            <person name="Grigoriev I.V."/>
            <person name="Nagy L.G."/>
            <person name="Martin F."/>
            <person name="Kauserud H."/>
        </authorList>
    </citation>
    <scope>NUCLEOTIDE SEQUENCE</scope>
    <source>
        <strain evidence="9">CBHHK173m</strain>
    </source>
</reference>
<comment type="similarity">
    <text evidence="2">Belongs to the ORC4 family.</text>
</comment>
<gene>
    <name evidence="9" type="ORF">B0H15DRAFT_775151</name>
</gene>
<evidence type="ECO:0000313" key="9">
    <source>
        <dbReference type="EMBL" id="KAJ7095416.1"/>
    </source>
</evidence>
<name>A0AAD6UDZ2_9AGAR</name>
<evidence type="ECO:0000256" key="2">
    <source>
        <dbReference type="ARBA" id="ARBA00005334"/>
    </source>
</evidence>
<dbReference type="GO" id="GO:0006270">
    <property type="term" value="P:DNA replication initiation"/>
    <property type="evidence" value="ECO:0007669"/>
    <property type="project" value="TreeGrafter"/>
</dbReference>
<feature type="compositionally biased region" description="Acidic residues" evidence="6">
    <location>
        <begin position="1"/>
        <end position="10"/>
    </location>
</feature>
<dbReference type="InterPro" id="IPR027417">
    <property type="entry name" value="P-loop_NTPase"/>
</dbReference>
<feature type="compositionally biased region" description="Low complexity" evidence="6">
    <location>
        <begin position="71"/>
        <end position="83"/>
    </location>
</feature>
<evidence type="ECO:0000256" key="3">
    <source>
        <dbReference type="ARBA" id="ARBA00022705"/>
    </source>
</evidence>
<dbReference type="Gene3D" id="3.40.50.300">
    <property type="entry name" value="P-loop containing nucleotide triphosphate hydrolases"/>
    <property type="match status" value="1"/>
</dbReference>
<dbReference type="PANTHER" id="PTHR12087">
    <property type="entry name" value="ORIGIN RECOGNITION COMPLEX SUBUNIT 4"/>
    <property type="match status" value="1"/>
</dbReference>
<dbReference type="InterPro" id="IPR016527">
    <property type="entry name" value="ORC4"/>
</dbReference>
<dbReference type="GO" id="GO:0005664">
    <property type="term" value="C:nuclear origin of replication recognition complex"/>
    <property type="evidence" value="ECO:0007669"/>
    <property type="project" value="TreeGrafter"/>
</dbReference>
<dbReference type="EMBL" id="JARJCN010000013">
    <property type="protein sequence ID" value="KAJ7095416.1"/>
    <property type="molecule type" value="Genomic_DNA"/>
</dbReference>
<proteinExistence type="inferred from homology"/>
<keyword evidence="5" id="KW-0539">Nucleus</keyword>
<keyword evidence="3" id="KW-0235">DNA replication</keyword>
<dbReference type="InterPro" id="IPR032705">
    <property type="entry name" value="ORC4_C"/>
</dbReference>
<feature type="domain" description="Origin recognition complex subunit 4 C-terminal" evidence="8">
    <location>
        <begin position="375"/>
        <end position="553"/>
    </location>
</feature>
<comment type="subcellular location">
    <subcellularLocation>
        <location evidence="1">Nucleus</location>
    </subcellularLocation>
</comment>
<evidence type="ECO:0000256" key="6">
    <source>
        <dbReference type="SAM" id="MobiDB-lite"/>
    </source>
</evidence>
<evidence type="ECO:0000256" key="1">
    <source>
        <dbReference type="ARBA" id="ARBA00004123"/>
    </source>
</evidence>
<sequence length="569" mass="62558">MYPTPESEDELTLRPSRTRSGKIRAGTRSRPRPPVGSEVDISISPPSSLINPRTRIRKNRSPSPVPDSESESPTPASPVASSSRFPSPAEYIPANLDRVPTPTAADVSTSQASITPLSQLNARKREILRSIHIPSDLVDEEEGSANHLASNQLNDILKGTVARGEGNSCLLIGPRSSGKTRIVEKCLSNISDRLIIIRLCGWSQKSDRLAMREIAYQLSQQTGNSFLTVADEEPAEEQLKAESDPFLDAPDRMPMSLPPATHLPALISLLPTLSRPTVVVLDAFDLFAQHPRQSLLYCLLDTVQSCRAGVGSKGVAVIGMTTRVDTLNLLEKRVKSRFSGRMLRTAAPFKSQGWVELARDMLCSKTKIGRVWDKTDDLQQRWEASVNTFLDDQATESIFNETFSVSKDVRVLGRLITSIALQLTQSSPFPTPNLLVSAAATQRSRPRFSALHMLPYPSLCLLLAWVHTEIAGHSVFTFEMLYEKVRDQIRASSSAPVEFNGNSIGMPRCPRPAFESLVSARIIVSAAAPAPSIAKEFAKFRAVISREDVKKAVQMRNDINLSKWLTKAS</sequence>
<dbReference type="Proteomes" id="UP001222325">
    <property type="component" value="Unassembled WGS sequence"/>
</dbReference>
<dbReference type="SUPFAM" id="SSF52540">
    <property type="entry name" value="P-loop containing nucleoside triphosphate hydrolases"/>
    <property type="match status" value="1"/>
</dbReference>
<evidence type="ECO:0000259" key="8">
    <source>
        <dbReference type="Pfam" id="PF14629"/>
    </source>
</evidence>
<comment type="caution">
    <text evidence="9">The sequence shown here is derived from an EMBL/GenBank/DDBJ whole genome shotgun (WGS) entry which is preliminary data.</text>
</comment>
<dbReference type="InterPro" id="IPR041664">
    <property type="entry name" value="AAA_16"/>
</dbReference>
<keyword evidence="4" id="KW-0238">DNA-binding</keyword>